<accession>A0A0N8VLE0</accession>
<proteinExistence type="predicted"/>
<dbReference type="GO" id="GO:0016757">
    <property type="term" value="F:glycosyltransferase activity"/>
    <property type="evidence" value="ECO:0007669"/>
    <property type="project" value="InterPro"/>
</dbReference>
<feature type="domain" description="Glycosyl transferase family 1" evidence="2">
    <location>
        <begin position="233"/>
        <end position="326"/>
    </location>
</feature>
<dbReference type="OrthoDB" id="132546at2157"/>
<dbReference type="Gene3D" id="3.40.50.2000">
    <property type="entry name" value="Glycogen Phosphorylase B"/>
    <property type="match status" value="1"/>
</dbReference>
<evidence type="ECO:0000259" key="2">
    <source>
        <dbReference type="Pfam" id="PF00534"/>
    </source>
</evidence>
<dbReference type="PANTHER" id="PTHR46401:SF2">
    <property type="entry name" value="GLYCOSYLTRANSFERASE WBBK-RELATED"/>
    <property type="match status" value="1"/>
</dbReference>
<organism evidence="3 4">
    <name type="scientific">Acidiplasma aeolicum</name>
    <dbReference type="NCBI Taxonomy" id="507754"/>
    <lineage>
        <taxon>Archaea</taxon>
        <taxon>Methanobacteriati</taxon>
        <taxon>Thermoplasmatota</taxon>
        <taxon>Thermoplasmata</taxon>
        <taxon>Thermoplasmatales</taxon>
        <taxon>Ferroplasmaceae</taxon>
        <taxon>Acidiplasma</taxon>
    </lineage>
</organism>
<comment type="caution">
    <text evidence="3">The sequence shown here is derived from an EMBL/GenBank/DDBJ whole genome shotgun (WGS) entry which is preliminary data.</text>
</comment>
<dbReference type="SUPFAM" id="SSF53756">
    <property type="entry name" value="UDP-Glycosyltransferase/glycogen phosphorylase"/>
    <property type="match status" value="1"/>
</dbReference>
<dbReference type="Proteomes" id="UP000050320">
    <property type="component" value="Unassembled WGS sequence"/>
</dbReference>
<dbReference type="InterPro" id="IPR001296">
    <property type="entry name" value="Glyco_trans_1"/>
</dbReference>
<sequence>MDADFNEIILIVNQGYNTGIGRAAIETYRVLKPVITNLKLYSMNYFKDYIIENSISLSSKYSKTMFSVPIINYINIRNVKKKNILKNKNLHIIGSDYSLSSESKNVVMTLHEFYYETNIFKSHSFEGFLKDMAYNYYEFKIKKLARKSKAIITPSIASAEQIKKELNIAPYIIPFSIDKTIYRPRNKNKIREYLHLPKNKTILINVSGTGINKNLNTLENIADSLQDNFLLLKINSPLNSKNAINLGYVDSKSYPLYLSASDIYIHTSIKEGFGFPPVEAMACGLPVVSNNLSTATEILGEDMPYIKNPYNYKEYLYLINKFLGDYTKWSEKSFQRSKKFSDESFRNKLIQVYKKVFD</sequence>
<dbReference type="Pfam" id="PF00534">
    <property type="entry name" value="Glycos_transf_1"/>
    <property type="match status" value="1"/>
</dbReference>
<name>A0A0N8VLE0_9ARCH</name>
<keyword evidence="4" id="KW-1185">Reference proteome</keyword>
<evidence type="ECO:0000313" key="4">
    <source>
        <dbReference type="Proteomes" id="UP000050320"/>
    </source>
</evidence>
<evidence type="ECO:0000256" key="1">
    <source>
        <dbReference type="ARBA" id="ARBA00022679"/>
    </source>
</evidence>
<evidence type="ECO:0000313" key="3">
    <source>
        <dbReference type="EMBL" id="KQB36260.1"/>
    </source>
</evidence>
<dbReference type="RefSeq" id="WP_055032299.1">
    <property type="nucleotide sequence ID" value="NZ_LKBG01000033.1"/>
</dbReference>
<dbReference type="PANTHER" id="PTHR46401">
    <property type="entry name" value="GLYCOSYLTRANSFERASE WBBK-RELATED"/>
    <property type="match status" value="1"/>
</dbReference>
<reference evidence="3 4" key="1">
    <citation type="submission" date="2015-09" db="EMBL/GenBank/DDBJ databases">
        <title>Heavy metals and arsenic resistance mechanisms in polyextremophilic archaea of the family Ferroplasmaceae.</title>
        <authorList>
            <person name="Bulaev A.G."/>
            <person name="Kanygina A.V."/>
        </authorList>
    </citation>
    <scope>NUCLEOTIDE SEQUENCE [LARGE SCALE GENOMIC DNA]</scope>
    <source>
        <strain evidence="3 4">VT</strain>
    </source>
</reference>
<dbReference type="AlphaFoldDB" id="A0A0N8VLE0"/>
<keyword evidence="1" id="KW-0808">Transferase</keyword>
<gene>
    <name evidence="3" type="ORF">AOG54_07720</name>
</gene>
<protein>
    <recommendedName>
        <fullName evidence="2">Glycosyl transferase family 1 domain-containing protein</fullName>
    </recommendedName>
</protein>
<dbReference type="EMBL" id="LKBG01000033">
    <property type="protein sequence ID" value="KQB36260.1"/>
    <property type="molecule type" value="Genomic_DNA"/>
</dbReference>